<feature type="transmembrane region" description="Helical" evidence="1">
    <location>
        <begin position="272"/>
        <end position="294"/>
    </location>
</feature>
<feature type="transmembrane region" description="Helical" evidence="1">
    <location>
        <begin position="219"/>
        <end position="236"/>
    </location>
</feature>
<evidence type="ECO:0000313" key="3">
    <source>
        <dbReference type="Proteomes" id="UP001549167"/>
    </source>
</evidence>
<feature type="transmembrane region" description="Helical" evidence="1">
    <location>
        <begin position="58"/>
        <end position="79"/>
    </location>
</feature>
<evidence type="ECO:0000256" key="1">
    <source>
        <dbReference type="SAM" id="Phobius"/>
    </source>
</evidence>
<dbReference type="InterPro" id="IPR036034">
    <property type="entry name" value="PDZ_sf"/>
</dbReference>
<keyword evidence="3" id="KW-1185">Reference proteome</keyword>
<evidence type="ECO:0000313" key="2">
    <source>
        <dbReference type="EMBL" id="MET3682960.1"/>
    </source>
</evidence>
<dbReference type="Proteomes" id="UP001549167">
    <property type="component" value="Unassembled WGS sequence"/>
</dbReference>
<keyword evidence="1" id="KW-0472">Membrane</keyword>
<keyword evidence="1" id="KW-1133">Transmembrane helix</keyword>
<organism evidence="2 3">
    <name type="scientific">Alkalibacillus flavidus</name>
    <dbReference type="NCBI Taxonomy" id="546021"/>
    <lineage>
        <taxon>Bacteria</taxon>
        <taxon>Bacillati</taxon>
        <taxon>Bacillota</taxon>
        <taxon>Bacilli</taxon>
        <taxon>Bacillales</taxon>
        <taxon>Bacillaceae</taxon>
        <taxon>Alkalibacillus</taxon>
    </lineage>
</organism>
<name>A0ABV2KWM5_9BACI</name>
<feature type="transmembrane region" description="Helical" evidence="1">
    <location>
        <begin position="12"/>
        <end position="37"/>
    </location>
</feature>
<dbReference type="RefSeq" id="WP_354219559.1">
    <property type="nucleotide sequence ID" value="NZ_JBEPMX010000004.1"/>
</dbReference>
<evidence type="ECO:0008006" key="4">
    <source>
        <dbReference type="Google" id="ProtNLM"/>
    </source>
</evidence>
<proteinExistence type="predicted"/>
<accession>A0ABV2KWM5</accession>
<keyword evidence="1" id="KW-0812">Transmembrane</keyword>
<feature type="transmembrane region" description="Helical" evidence="1">
    <location>
        <begin position="144"/>
        <end position="162"/>
    </location>
</feature>
<reference evidence="2 3" key="1">
    <citation type="submission" date="2024-06" db="EMBL/GenBank/DDBJ databases">
        <title>Genomic Encyclopedia of Type Strains, Phase IV (KMG-IV): sequencing the most valuable type-strain genomes for metagenomic binning, comparative biology and taxonomic classification.</title>
        <authorList>
            <person name="Goeker M."/>
        </authorList>
    </citation>
    <scope>NUCLEOTIDE SEQUENCE [LARGE SCALE GENOMIC DNA]</scope>
    <source>
        <strain evidence="2 3">DSM 23520</strain>
    </source>
</reference>
<protein>
    <recommendedName>
        <fullName evidence="4">PDZ domain-containing protein</fullName>
    </recommendedName>
</protein>
<gene>
    <name evidence="2" type="ORF">ABID56_001050</name>
</gene>
<dbReference type="EMBL" id="JBEPMX010000004">
    <property type="protein sequence ID" value="MET3682960.1"/>
    <property type="molecule type" value="Genomic_DNA"/>
</dbReference>
<sequence>MWQTWLTEIGLGIAWLFAQPVLYIAILFSFLIGWSRIKQDRKQFGHRVFPLHAEWRGTWLLGLVLGIILSAGFVLTGMVVTWEWLALWTAVFIVMFLTGQVALLSPAYTLGLSIVIIWLLERFDVVVWNEAVTDRLYQVSLEDMVYLLLALLLVEAIFIVMTKRSQTFPRLYAGDRGKDVGAHRVSRLMLVPLLIPLPGGPLSLVDSFSWWPVFATESIGMQFVMFPYVVGFAQTFRGVFSDQGAKRIGLSLMLLVVVLTAVWVPLATLPYVLVSVVASAIVLRAVISLVVRFFDRERRPVFRPESEGITIVGVVPGSPASDLDVQIGEKIERVHDVPVRNEYEFFDVMSENRAYCKLNVRDLNGETKFVQRSIYEGEDHQLGFIFVKETPRFSLQSSETLSR</sequence>
<feature type="transmembrane region" description="Helical" evidence="1">
    <location>
        <begin position="85"/>
        <end position="103"/>
    </location>
</feature>
<comment type="caution">
    <text evidence="2">The sequence shown here is derived from an EMBL/GenBank/DDBJ whole genome shotgun (WGS) entry which is preliminary data.</text>
</comment>
<dbReference type="SUPFAM" id="SSF50156">
    <property type="entry name" value="PDZ domain-like"/>
    <property type="match status" value="1"/>
</dbReference>
<feature type="transmembrane region" description="Helical" evidence="1">
    <location>
        <begin position="248"/>
        <end position="266"/>
    </location>
</feature>
<dbReference type="Gene3D" id="2.30.42.10">
    <property type="match status" value="1"/>
</dbReference>